<reference evidence="2 3" key="1">
    <citation type="submission" date="2018-03" db="EMBL/GenBank/DDBJ databases">
        <title>Draft Genome Sequences of the Obligatory Marine Myxobacteria Enhygromyxa salina SWB005.</title>
        <authorList>
            <person name="Poehlein A."/>
            <person name="Moghaddam J.A."/>
            <person name="Harms H."/>
            <person name="Alanjari M."/>
            <person name="Koenig G.M."/>
            <person name="Daniel R."/>
            <person name="Schaeberle T.F."/>
        </authorList>
    </citation>
    <scope>NUCLEOTIDE SEQUENCE [LARGE SCALE GENOMIC DNA]</scope>
    <source>
        <strain evidence="2 3">SWB005</strain>
    </source>
</reference>
<dbReference type="RefSeq" id="WP_106392217.1">
    <property type="nucleotide sequence ID" value="NZ_PVNK01000138.1"/>
</dbReference>
<protein>
    <submittedName>
        <fullName evidence="2">Putative oxidoreductase</fullName>
        <ecNumber evidence="2">1.-.-.-</ecNumber>
    </submittedName>
</protein>
<dbReference type="GO" id="GO:0016491">
    <property type="term" value="F:oxidoreductase activity"/>
    <property type="evidence" value="ECO:0007669"/>
    <property type="project" value="UniProtKB-KW"/>
</dbReference>
<dbReference type="InterPro" id="IPR036188">
    <property type="entry name" value="FAD/NAD-bd_sf"/>
</dbReference>
<dbReference type="Gene3D" id="3.50.50.60">
    <property type="entry name" value="FAD/NAD(P)-binding domain"/>
    <property type="match status" value="1"/>
</dbReference>
<dbReference type="EMBL" id="PVNK01000138">
    <property type="protein sequence ID" value="PRQ00019.1"/>
    <property type="molecule type" value="Genomic_DNA"/>
</dbReference>
<dbReference type="InterPro" id="IPR002938">
    <property type="entry name" value="FAD-bd"/>
</dbReference>
<dbReference type="OrthoDB" id="9799983at2"/>
<dbReference type="EC" id="1.-.-.-" evidence="2"/>
<accession>A0A2S9Y4K2</accession>
<dbReference type="AlphaFoldDB" id="A0A2S9Y4K2"/>
<dbReference type="GO" id="GO:0071949">
    <property type="term" value="F:FAD binding"/>
    <property type="evidence" value="ECO:0007669"/>
    <property type="project" value="InterPro"/>
</dbReference>
<proteinExistence type="predicted"/>
<keyword evidence="3" id="KW-1185">Reference proteome</keyword>
<feature type="domain" description="FAD-binding" evidence="1">
    <location>
        <begin position="6"/>
        <end position="170"/>
    </location>
</feature>
<name>A0A2S9Y4K2_9BACT</name>
<evidence type="ECO:0000259" key="1">
    <source>
        <dbReference type="Pfam" id="PF01494"/>
    </source>
</evidence>
<keyword evidence="2" id="KW-0560">Oxidoreductase</keyword>
<comment type="caution">
    <text evidence="2">The sequence shown here is derived from an EMBL/GenBank/DDBJ whole genome shotgun (WGS) entry which is preliminary data.</text>
</comment>
<sequence length="400" mass="42086">MARETTDLLVIGAGPGGCAAAITAARCGARVLVLDRANFPRPKTCGDAVSNRGARIVDELGGITGLLTTLPHAVVEAAVAVLPDGSRVGRSFGHQPGYIVPRVELDDLLRRALEASPAELRQGVTVRRLLVEDGRVVGAASDDQTWRASATIAADGPGSLAWAALGRSYERGRSLGVAITAYYEGIGEGTGDGTGEGTGDGAGAGPAQGVSEHYFERDLPCGYGWVFPPVGGLANVGVYQRADHFERGGVKLQALLEGFVQRHPERFAGARPRAEARVWSLPLAVNLGPPAGPGVLACGDAGRFIDPLSGEGIWQALYTGQLAGRHTVAALDARGLDARACRAYQRECERAIVWPSKLRIGVQEAMRVLVQTGAHRSALIERALEWGYEGDALEITERTS</sequence>
<dbReference type="PANTHER" id="PTHR42685:SF22">
    <property type="entry name" value="CONDITIONED MEDIUM FACTOR RECEPTOR 1"/>
    <property type="match status" value="1"/>
</dbReference>
<dbReference type="PANTHER" id="PTHR42685">
    <property type="entry name" value="GERANYLGERANYL DIPHOSPHATE REDUCTASE"/>
    <property type="match status" value="1"/>
</dbReference>
<dbReference type="Pfam" id="PF01494">
    <property type="entry name" value="FAD_binding_3"/>
    <property type="match status" value="1"/>
</dbReference>
<organism evidence="2 3">
    <name type="scientific">Enhygromyxa salina</name>
    <dbReference type="NCBI Taxonomy" id="215803"/>
    <lineage>
        <taxon>Bacteria</taxon>
        <taxon>Pseudomonadati</taxon>
        <taxon>Myxococcota</taxon>
        <taxon>Polyangia</taxon>
        <taxon>Nannocystales</taxon>
        <taxon>Nannocystaceae</taxon>
        <taxon>Enhygromyxa</taxon>
    </lineage>
</organism>
<dbReference type="PRINTS" id="PR00411">
    <property type="entry name" value="PNDRDTASEI"/>
</dbReference>
<dbReference type="InterPro" id="IPR050407">
    <property type="entry name" value="Geranylgeranyl_reductase"/>
</dbReference>
<dbReference type="Proteomes" id="UP000237968">
    <property type="component" value="Unassembled WGS sequence"/>
</dbReference>
<gene>
    <name evidence="2" type="ORF">ENSA5_28330</name>
</gene>
<dbReference type="SUPFAM" id="SSF51905">
    <property type="entry name" value="FAD/NAD(P)-binding domain"/>
    <property type="match status" value="1"/>
</dbReference>
<evidence type="ECO:0000313" key="2">
    <source>
        <dbReference type="EMBL" id="PRQ00019.1"/>
    </source>
</evidence>
<evidence type="ECO:0000313" key="3">
    <source>
        <dbReference type="Proteomes" id="UP000237968"/>
    </source>
</evidence>